<dbReference type="GO" id="GO:0005615">
    <property type="term" value="C:extracellular space"/>
    <property type="evidence" value="ECO:0007669"/>
    <property type="project" value="TreeGrafter"/>
</dbReference>
<feature type="compositionally biased region" description="Basic and acidic residues" evidence="1">
    <location>
        <begin position="1"/>
        <end position="18"/>
    </location>
</feature>
<dbReference type="KEGG" id="scac:106088926"/>
<evidence type="ECO:0000256" key="1">
    <source>
        <dbReference type="SAM" id="MobiDB-lite"/>
    </source>
</evidence>
<gene>
    <name evidence="2" type="primary">106088926</name>
</gene>
<accession>A0A1I8NWZ8</accession>
<dbReference type="OrthoDB" id="6287170at2759"/>
<evidence type="ECO:0000313" key="3">
    <source>
        <dbReference type="Proteomes" id="UP000095300"/>
    </source>
</evidence>
<feature type="region of interest" description="Disordered" evidence="1">
    <location>
        <begin position="1"/>
        <end position="33"/>
    </location>
</feature>
<dbReference type="AlphaFoldDB" id="A0A1I8NWZ8"/>
<keyword evidence="3" id="KW-1185">Reference proteome</keyword>
<dbReference type="Proteomes" id="UP000095300">
    <property type="component" value="Unassembled WGS sequence"/>
</dbReference>
<protein>
    <submittedName>
        <fullName evidence="2">Uncharacterized protein</fullName>
    </submittedName>
</protein>
<dbReference type="VEuPathDB" id="VectorBase:SCAU002774"/>
<sequence length="501" mass="55539">MDNTENKAIEKNPDEKIDNQNLSTQEQSSGSNGCFNINHLRNLAIENEKINNILKSEFQPMPTNTDTKANEQNCFHPEQPSCSNGGFNANQLWALASINEKVNNILKSPKTTAALSPKSSRYNISAEPFVPQCQRAHVTDTPSFSEMRNMPTSTPHGRLTARPLFMQMSPAAVQHYKGHDITPPRPHTAGGGYIYQSVPIQFSPICYGGNHKDLNRMFPQPMPPPPPFASKALGATGYESHKDCSTPASLGVSRPIAMANGTIQLRLRDGVRIDMTLDKSIRVFNERTMVAIGLSRNYTASAFIHPNGRILQTGTKVDIVTYDAMEKNNYVRYAKMWYKGISFTSDVCALVYLVDTAGTRTTTDTFTDLTKDYTLAVFYENTRHGPTYYQEACDVIQQGLYHCNEDGAEIYDLNGFRIFQGADGLVKITRPNNKCLIRTSPGNGSATLTTSAIHCTASLGSNSHLFVRRNEKRMHFDGNSFICRNAGHSAGFNENNLLVVN</sequence>
<evidence type="ECO:0000313" key="2">
    <source>
        <dbReference type="EnsemblMetazoa" id="SCAU002774-PA"/>
    </source>
</evidence>
<proteinExistence type="predicted"/>
<dbReference type="PANTHER" id="PTHR39075">
    <property type="entry name" value="FI19908P1"/>
    <property type="match status" value="1"/>
</dbReference>
<reference evidence="2" key="1">
    <citation type="submission" date="2020-05" db="UniProtKB">
        <authorList>
            <consortium name="EnsemblMetazoa"/>
        </authorList>
    </citation>
    <scope>IDENTIFICATION</scope>
    <source>
        <strain evidence="2">USDA</strain>
    </source>
</reference>
<feature type="compositionally biased region" description="Polar residues" evidence="1">
    <location>
        <begin position="19"/>
        <end position="33"/>
    </location>
</feature>
<name>A0A1I8NWZ8_STOCA</name>
<dbReference type="EnsemblMetazoa" id="SCAU002774-RA">
    <property type="protein sequence ID" value="SCAU002774-PA"/>
    <property type="gene ID" value="SCAU002774"/>
</dbReference>
<organism evidence="2 3">
    <name type="scientific">Stomoxys calcitrans</name>
    <name type="common">Stable fly</name>
    <name type="synonym">Conops calcitrans</name>
    <dbReference type="NCBI Taxonomy" id="35570"/>
    <lineage>
        <taxon>Eukaryota</taxon>
        <taxon>Metazoa</taxon>
        <taxon>Ecdysozoa</taxon>
        <taxon>Arthropoda</taxon>
        <taxon>Hexapoda</taxon>
        <taxon>Insecta</taxon>
        <taxon>Pterygota</taxon>
        <taxon>Neoptera</taxon>
        <taxon>Endopterygota</taxon>
        <taxon>Diptera</taxon>
        <taxon>Brachycera</taxon>
        <taxon>Muscomorpha</taxon>
        <taxon>Muscoidea</taxon>
        <taxon>Muscidae</taxon>
        <taxon>Stomoxys</taxon>
    </lineage>
</organism>
<dbReference type="PANTHER" id="PTHR39075:SF1">
    <property type="entry name" value="FI19908P1"/>
    <property type="match status" value="1"/>
</dbReference>